<keyword evidence="3" id="KW-0597">Phosphoprotein</keyword>
<dbReference type="AlphaFoldDB" id="A0A0S1B4Q3"/>
<protein>
    <recommendedName>
        <fullName evidence="2">histidine kinase</fullName>
        <ecNumber evidence="2">2.7.13.3</ecNumber>
    </recommendedName>
</protein>
<dbReference type="PROSITE" id="PS50109">
    <property type="entry name" value="HIS_KIN"/>
    <property type="match status" value="1"/>
</dbReference>
<keyword evidence="4" id="KW-0175">Coiled coil</keyword>
<sequence length="473" mass="50890">MLSGTTRPGDQPEPPRATRATDRPRRPAVVDATEARAMAMLLRLLLAVAGYQLLLLLWGAAGTAGLAQGLGVAGILTCVVSLELLRRRRLHLSVLVFVVLNLVLTSVAYGYWGLRAQMHGQLLQLLPVLLAGALLGRRALWLATTWLAALLALGAWLDAAAAFYLPAHVELALRDLVLAGFGTLVVAFVLDQSLSALRDNLRIARRRGADLARKRDALQLEMQEKERSREQLVHALKIENVGRLASGVAHDFNHLLALIMGYAGKGRRSDDPAELKAALQGVESAARRAGAVTRRLLDFSRQDVARPQLLDAAPTIAAMEPMLRQLFDARMVFELDTGQVQCQIHFDPAQLELVLLSLAANARQAMPDGGTFRLALSCPEPGNELRIEVSDSGHGMSEEVRLRCMEPFFTTKPSGQGTGLGLAVAVNLIAAADGRIEVDSAPGEGTRFHLYLPARALSVEPAPPSGGGETIPC</sequence>
<dbReference type="Pfam" id="PF00512">
    <property type="entry name" value="HisKA"/>
    <property type="match status" value="1"/>
</dbReference>
<evidence type="ECO:0000256" key="5">
    <source>
        <dbReference type="SAM" id="MobiDB-lite"/>
    </source>
</evidence>
<dbReference type="PATRIC" id="fig|128780.6.peg.3702"/>
<dbReference type="InterPro" id="IPR036890">
    <property type="entry name" value="HATPase_C_sf"/>
</dbReference>
<evidence type="ECO:0000256" key="6">
    <source>
        <dbReference type="SAM" id="Phobius"/>
    </source>
</evidence>
<keyword evidence="6" id="KW-1133">Transmembrane helix</keyword>
<feature type="transmembrane region" description="Helical" evidence="6">
    <location>
        <begin position="118"/>
        <end position="136"/>
    </location>
</feature>
<evidence type="ECO:0000256" key="3">
    <source>
        <dbReference type="ARBA" id="ARBA00022553"/>
    </source>
</evidence>
<reference evidence="8 9" key="1">
    <citation type="journal article" date="2015" name="Genome Announc.">
        <title>Complete Genome Sequencing of Stenotrophomonas acidaminiphila ZAC14D2_NAIMI4_2, a Multidrug-Resistant Strain Isolated from Sediments of a Polluted River in Mexico, Uncovers New Antibiotic Resistance Genes and a Novel Class-II Lasso Peptide Biosynthesis Gene Cluster.</title>
        <authorList>
            <person name="Vinuesa P."/>
            <person name="Ochoa-Sanchez L.E."/>
        </authorList>
    </citation>
    <scope>NUCLEOTIDE SEQUENCE [LARGE SCALE GENOMIC DNA]</scope>
    <source>
        <strain evidence="8 9">ZAC14D2_NAIMI4_2</strain>
    </source>
</reference>
<dbReference type="SMART" id="SM00387">
    <property type="entry name" value="HATPase_c"/>
    <property type="match status" value="1"/>
</dbReference>
<keyword evidence="9" id="KW-1185">Reference proteome</keyword>
<dbReference type="SMART" id="SM00388">
    <property type="entry name" value="HisKA"/>
    <property type="match status" value="1"/>
</dbReference>
<dbReference type="KEGG" id="sacz:AOT14_36560"/>
<dbReference type="PANTHER" id="PTHR43065:SF42">
    <property type="entry name" value="TWO-COMPONENT SENSOR PPRA"/>
    <property type="match status" value="1"/>
</dbReference>
<feature type="transmembrane region" description="Helical" evidence="6">
    <location>
        <begin position="66"/>
        <end position="85"/>
    </location>
</feature>
<keyword evidence="6" id="KW-0472">Membrane</keyword>
<dbReference type="InterPro" id="IPR003594">
    <property type="entry name" value="HATPase_dom"/>
</dbReference>
<dbReference type="Gene3D" id="3.30.565.10">
    <property type="entry name" value="Histidine kinase-like ATPase, C-terminal domain"/>
    <property type="match status" value="1"/>
</dbReference>
<feature type="transmembrane region" description="Helical" evidence="6">
    <location>
        <begin position="92"/>
        <end position="112"/>
    </location>
</feature>
<dbReference type="CDD" id="cd00082">
    <property type="entry name" value="HisKA"/>
    <property type="match status" value="1"/>
</dbReference>
<dbReference type="PRINTS" id="PR00344">
    <property type="entry name" value="BCTRLSENSOR"/>
</dbReference>
<dbReference type="GO" id="GO:0000155">
    <property type="term" value="F:phosphorelay sensor kinase activity"/>
    <property type="evidence" value="ECO:0007669"/>
    <property type="project" value="InterPro"/>
</dbReference>
<evidence type="ECO:0000256" key="4">
    <source>
        <dbReference type="SAM" id="Coils"/>
    </source>
</evidence>
<feature type="region of interest" description="Disordered" evidence="5">
    <location>
        <begin position="1"/>
        <end position="26"/>
    </location>
</feature>
<dbReference type="InterPro" id="IPR036097">
    <property type="entry name" value="HisK_dim/P_sf"/>
</dbReference>
<organism evidence="8 9">
    <name type="scientific">Stenotrophomonas acidaminiphila</name>
    <dbReference type="NCBI Taxonomy" id="128780"/>
    <lineage>
        <taxon>Bacteria</taxon>
        <taxon>Pseudomonadati</taxon>
        <taxon>Pseudomonadota</taxon>
        <taxon>Gammaproteobacteria</taxon>
        <taxon>Lysobacterales</taxon>
        <taxon>Lysobacteraceae</taxon>
        <taxon>Stenotrophomonas</taxon>
    </lineage>
</organism>
<feature type="coiled-coil region" evidence="4">
    <location>
        <begin position="208"/>
        <end position="235"/>
    </location>
</feature>
<dbReference type="PANTHER" id="PTHR43065">
    <property type="entry name" value="SENSOR HISTIDINE KINASE"/>
    <property type="match status" value="1"/>
</dbReference>
<keyword evidence="6" id="KW-0812">Transmembrane</keyword>
<accession>A0A0S1B4Q3</accession>
<dbReference type="Gene3D" id="1.10.287.130">
    <property type="match status" value="1"/>
</dbReference>
<dbReference type="InterPro" id="IPR004358">
    <property type="entry name" value="Sig_transdc_His_kin-like_C"/>
</dbReference>
<evidence type="ECO:0000313" key="9">
    <source>
        <dbReference type="Proteomes" id="UP000061010"/>
    </source>
</evidence>
<feature type="transmembrane region" description="Helical" evidence="6">
    <location>
        <begin position="143"/>
        <end position="164"/>
    </location>
</feature>
<dbReference type="InterPro" id="IPR003661">
    <property type="entry name" value="HisK_dim/P_dom"/>
</dbReference>
<evidence type="ECO:0000259" key="7">
    <source>
        <dbReference type="PROSITE" id="PS50109"/>
    </source>
</evidence>
<evidence type="ECO:0000256" key="2">
    <source>
        <dbReference type="ARBA" id="ARBA00012438"/>
    </source>
</evidence>
<keyword evidence="8" id="KW-0808">Transferase</keyword>
<proteinExistence type="predicted"/>
<name>A0A0S1B4Q3_9GAMM</name>
<dbReference type="SUPFAM" id="SSF55874">
    <property type="entry name" value="ATPase domain of HSP90 chaperone/DNA topoisomerase II/histidine kinase"/>
    <property type="match status" value="1"/>
</dbReference>
<feature type="transmembrane region" description="Helical" evidence="6">
    <location>
        <begin position="176"/>
        <end position="197"/>
    </location>
</feature>
<dbReference type="EC" id="2.7.13.3" evidence="2"/>
<feature type="transmembrane region" description="Helical" evidence="6">
    <location>
        <begin position="41"/>
        <end position="60"/>
    </location>
</feature>
<feature type="domain" description="Histidine kinase" evidence="7">
    <location>
        <begin position="247"/>
        <end position="456"/>
    </location>
</feature>
<comment type="catalytic activity">
    <reaction evidence="1">
        <text>ATP + protein L-histidine = ADP + protein N-phospho-L-histidine.</text>
        <dbReference type="EC" id="2.7.13.3"/>
    </reaction>
</comment>
<keyword evidence="8" id="KW-0418">Kinase</keyword>
<dbReference type="SUPFAM" id="SSF47384">
    <property type="entry name" value="Homodimeric domain of signal transducing histidine kinase"/>
    <property type="match status" value="1"/>
</dbReference>
<evidence type="ECO:0000256" key="1">
    <source>
        <dbReference type="ARBA" id="ARBA00000085"/>
    </source>
</evidence>
<dbReference type="Pfam" id="PF02518">
    <property type="entry name" value="HATPase_c"/>
    <property type="match status" value="1"/>
</dbReference>
<dbReference type="Proteomes" id="UP000061010">
    <property type="component" value="Chromosome"/>
</dbReference>
<dbReference type="InterPro" id="IPR005467">
    <property type="entry name" value="His_kinase_dom"/>
</dbReference>
<evidence type="ECO:0000313" key="8">
    <source>
        <dbReference type="EMBL" id="ALJ29988.1"/>
    </source>
</evidence>
<gene>
    <name evidence="8" type="ORF">AOT14_36560</name>
</gene>
<dbReference type="EMBL" id="CP012900">
    <property type="protein sequence ID" value="ALJ29988.1"/>
    <property type="molecule type" value="Genomic_DNA"/>
</dbReference>